<dbReference type="OrthoDB" id="202203at2759"/>
<evidence type="ECO:0000256" key="5">
    <source>
        <dbReference type="ARBA" id="ARBA00057036"/>
    </source>
</evidence>
<keyword evidence="2" id="KW-0285">Flavoprotein</keyword>
<evidence type="ECO:0000256" key="1">
    <source>
        <dbReference type="ARBA" id="ARBA00006442"/>
    </source>
</evidence>
<name>A0A7I8KIE8_SPIIN</name>
<accession>A0A7I8KIE8</accession>
<keyword evidence="4" id="KW-0560">Oxidoreductase</keyword>
<protein>
    <recommendedName>
        <fullName evidence="6">FAD/NAD(P)-binding domain-containing protein</fullName>
    </recommendedName>
</protein>
<dbReference type="Gene3D" id="3.50.50.100">
    <property type="match status" value="1"/>
</dbReference>
<organism evidence="7 8">
    <name type="scientific">Spirodela intermedia</name>
    <name type="common">Intermediate duckweed</name>
    <dbReference type="NCBI Taxonomy" id="51605"/>
    <lineage>
        <taxon>Eukaryota</taxon>
        <taxon>Viridiplantae</taxon>
        <taxon>Streptophyta</taxon>
        <taxon>Embryophyta</taxon>
        <taxon>Tracheophyta</taxon>
        <taxon>Spermatophyta</taxon>
        <taxon>Magnoliopsida</taxon>
        <taxon>Liliopsida</taxon>
        <taxon>Araceae</taxon>
        <taxon>Lemnoideae</taxon>
        <taxon>Spirodela</taxon>
    </lineage>
</organism>
<dbReference type="PRINTS" id="PR00368">
    <property type="entry name" value="FADPNR"/>
</dbReference>
<dbReference type="PANTHER" id="PTHR43735:SF3">
    <property type="entry name" value="FERROPTOSIS SUPPRESSOR PROTEIN 1"/>
    <property type="match status" value="1"/>
</dbReference>
<reference evidence="7" key="1">
    <citation type="submission" date="2020-02" db="EMBL/GenBank/DDBJ databases">
        <authorList>
            <person name="Scholz U."/>
            <person name="Mascher M."/>
            <person name="Fiebig A."/>
        </authorList>
    </citation>
    <scope>NUCLEOTIDE SEQUENCE</scope>
</reference>
<dbReference type="GO" id="GO:0004174">
    <property type="term" value="F:electron-transferring-flavoprotein dehydrogenase activity"/>
    <property type="evidence" value="ECO:0007669"/>
    <property type="project" value="TreeGrafter"/>
</dbReference>
<gene>
    <name evidence="7" type="ORF">SI8410_05007511</name>
</gene>
<feature type="domain" description="FAD/NAD(P)-binding" evidence="6">
    <location>
        <begin position="9"/>
        <end position="277"/>
    </location>
</feature>
<dbReference type="SUPFAM" id="SSF51905">
    <property type="entry name" value="FAD/NAD(P)-binding domain"/>
    <property type="match status" value="1"/>
</dbReference>
<dbReference type="Proteomes" id="UP000663760">
    <property type="component" value="Chromosome 5"/>
</dbReference>
<sequence>MEGGNSKRRLVIIGGGVAGGMLAKTMQFHADVVLIDPKEYFEIPWARLRAVVEPAFAERSLINYNEYLTNGRLVTSSAISVTETEVLTKEGHLIPYDYLVIATGHTTSQPRSRKDRLRQFVEENEKIRSSNSILIIGGGPTGVELAGEITVDFPQKKVTLVHGGSRLLQFVGPKASDKALAWLTSKRVEVLHGQSVDLSAISESDKVFRTSAGETIHADCFFDCTGTPLGSSWLRETFLRNSLDMHGRLMVDEHLRVRGKQNIFAVGDITDVKEIKQGFLAQKHAEVAAKNLKLLIGGGAPRGGLKEYKPGPKIAIVSLGRKEGVAHFPYVTLMGCIPGKIKSGDLFVGKTRKQLGLPPGLA</sequence>
<keyword evidence="8" id="KW-1185">Reference proteome</keyword>
<evidence type="ECO:0000256" key="3">
    <source>
        <dbReference type="ARBA" id="ARBA00022827"/>
    </source>
</evidence>
<dbReference type="PANTHER" id="PTHR43735">
    <property type="entry name" value="APOPTOSIS-INDUCING FACTOR 1"/>
    <property type="match status" value="1"/>
</dbReference>
<evidence type="ECO:0000259" key="6">
    <source>
        <dbReference type="Pfam" id="PF07992"/>
    </source>
</evidence>
<comment type="similarity">
    <text evidence="1">Belongs to the FAD-dependent oxidoreductase family.</text>
</comment>
<evidence type="ECO:0000256" key="2">
    <source>
        <dbReference type="ARBA" id="ARBA00022630"/>
    </source>
</evidence>
<evidence type="ECO:0000313" key="7">
    <source>
        <dbReference type="EMBL" id="CAA7396848.1"/>
    </source>
</evidence>
<dbReference type="Pfam" id="PF07992">
    <property type="entry name" value="Pyr_redox_2"/>
    <property type="match status" value="1"/>
</dbReference>
<dbReference type="AlphaFoldDB" id="A0A7I8KIE8"/>
<comment type="function">
    <text evidence="5">Putative FAD-dependent oxidoreductase.</text>
</comment>
<dbReference type="InterPro" id="IPR036188">
    <property type="entry name" value="FAD/NAD-bd_sf"/>
</dbReference>
<dbReference type="FunFam" id="3.50.50.100:FF:000006">
    <property type="entry name" value="apoptosis-inducing factor 2"/>
    <property type="match status" value="1"/>
</dbReference>
<dbReference type="GO" id="GO:0050660">
    <property type="term" value="F:flavin adenine dinucleotide binding"/>
    <property type="evidence" value="ECO:0007669"/>
    <property type="project" value="TreeGrafter"/>
</dbReference>
<proteinExistence type="inferred from homology"/>
<evidence type="ECO:0000256" key="4">
    <source>
        <dbReference type="ARBA" id="ARBA00023002"/>
    </source>
</evidence>
<dbReference type="GO" id="GO:0005737">
    <property type="term" value="C:cytoplasm"/>
    <property type="evidence" value="ECO:0007669"/>
    <property type="project" value="TreeGrafter"/>
</dbReference>
<keyword evidence="3" id="KW-0274">FAD</keyword>
<evidence type="ECO:0000313" key="8">
    <source>
        <dbReference type="Proteomes" id="UP000663760"/>
    </source>
</evidence>
<dbReference type="EMBL" id="LR746268">
    <property type="protein sequence ID" value="CAA7396848.1"/>
    <property type="molecule type" value="Genomic_DNA"/>
</dbReference>
<dbReference type="InterPro" id="IPR023753">
    <property type="entry name" value="FAD/NAD-binding_dom"/>
</dbReference>